<keyword evidence="2" id="KW-1185">Reference proteome</keyword>
<dbReference type="PROSITE" id="PS51257">
    <property type="entry name" value="PROKAR_LIPOPROTEIN"/>
    <property type="match status" value="1"/>
</dbReference>
<proteinExistence type="predicted"/>
<name>A0ABU7GZM8_9SPHI</name>
<comment type="caution">
    <text evidence="1">The sequence shown here is derived from an EMBL/GenBank/DDBJ whole genome shotgun (WGS) entry which is preliminary data.</text>
</comment>
<protein>
    <recommendedName>
        <fullName evidence="3">Lipoprotein</fullName>
    </recommendedName>
</protein>
<dbReference type="Proteomes" id="UP001337681">
    <property type="component" value="Unassembled WGS sequence"/>
</dbReference>
<evidence type="ECO:0000313" key="1">
    <source>
        <dbReference type="EMBL" id="MEE1884448.1"/>
    </source>
</evidence>
<accession>A0ABU7GZM8</accession>
<reference evidence="1 2" key="1">
    <citation type="submission" date="2024-01" db="EMBL/GenBank/DDBJ databases">
        <title>Pedobacter sp. nov., isolated from oil-contaminated soil.</title>
        <authorList>
            <person name="Le N.T.T."/>
        </authorList>
    </citation>
    <scope>NUCLEOTIDE SEQUENCE [LARGE SCALE GENOMIC DNA]</scope>
    <source>
        <strain evidence="1 2">VNH31</strain>
    </source>
</reference>
<evidence type="ECO:0008006" key="3">
    <source>
        <dbReference type="Google" id="ProtNLM"/>
    </source>
</evidence>
<dbReference type="EMBL" id="JAZDQU010000001">
    <property type="protein sequence ID" value="MEE1884448.1"/>
    <property type="molecule type" value="Genomic_DNA"/>
</dbReference>
<sequence length="310" mass="36011">MKLKRIPFFATIFISLFLISCSENNSDRKEDTIAVPDFTTIKNKEYFEVKRRFSNGLSFDTSGFQLEPLWILNFQSNDSVMAFSSERARWHTFPILHDHDNVFNMVFEFFRVKSIHQDSLVFQRLEVRNNEVKQGYLSDVNMTFYSRDYIFNKLKTNPIALQKPTKKDTLFINELIQKLDPKTGEKVPFAARNIVQFIPKVNTVSASVENKVSKVDGKNHSSLYMEPKYKITINKSYKKFDYLFTAIIDERGNIKINKVYGVLKDAEASRKKLLQGIADVYIKNLFKVIPGTTLGRPHASEVEIYLIGRK</sequence>
<gene>
    <name evidence="1" type="ORF">VRU49_03340</name>
</gene>
<organism evidence="1 2">
    <name type="scientific">Pedobacter flavus</name>
    <dbReference type="NCBI Taxonomy" id="3113906"/>
    <lineage>
        <taxon>Bacteria</taxon>
        <taxon>Pseudomonadati</taxon>
        <taxon>Bacteroidota</taxon>
        <taxon>Sphingobacteriia</taxon>
        <taxon>Sphingobacteriales</taxon>
        <taxon>Sphingobacteriaceae</taxon>
        <taxon>Pedobacter</taxon>
    </lineage>
</organism>
<evidence type="ECO:0000313" key="2">
    <source>
        <dbReference type="Proteomes" id="UP001337681"/>
    </source>
</evidence>
<dbReference type="RefSeq" id="WP_330145363.1">
    <property type="nucleotide sequence ID" value="NZ_JAZDQU010000001.1"/>
</dbReference>